<reference evidence="2" key="1">
    <citation type="submission" date="2019-08" db="EMBL/GenBank/DDBJ databases">
        <authorList>
            <person name="Kucharzyk K."/>
            <person name="Murdoch R.W."/>
            <person name="Higgins S."/>
            <person name="Loffler F."/>
        </authorList>
    </citation>
    <scope>NUCLEOTIDE SEQUENCE</scope>
</reference>
<comment type="caution">
    <text evidence="2">The sequence shown here is derived from an EMBL/GenBank/DDBJ whole genome shotgun (WGS) entry which is preliminary data.</text>
</comment>
<name>A0A644Y5U8_9ZZZZ</name>
<gene>
    <name evidence="2" type="ORF">SDC9_70294</name>
</gene>
<keyword evidence="1" id="KW-1133">Transmembrane helix</keyword>
<keyword evidence="1" id="KW-0812">Transmembrane</keyword>
<keyword evidence="1" id="KW-0472">Membrane</keyword>
<organism evidence="2">
    <name type="scientific">bioreactor metagenome</name>
    <dbReference type="NCBI Taxonomy" id="1076179"/>
    <lineage>
        <taxon>unclassified sequences</taxon>
        <taxon>metagenomes</taxon>
        <taxon>ecological metagenomes</taxon>
    </lineage>
</organism>
<dbReference type="Pfam" id="PF04246">
    <property type="entry name" value="RseC_MucC"/>
    <property type="match status" value="1"/>
</dbReference>
<feature type="transmembrane region" description="Helical" evidence="1">
    <location>
        <begin position="34"/>
        <end position="51"/>
    </location>
</feature>
<evidence type="ECO:0000313" key="2">
    <source>
        <dbReference type="EMBL" id="MPM23820.1"/>
    </source>
</evidence>
<dbReference type="EMBL" id="VSSQ01004120">
    <property type="protein sequence ID" value="MPM23820.1"/>
    <property type="molecule type" value="Genomic_DNA"/>
</dbReference>
<sequence length="72" mass="8309">MFKHILMLYGTPLDLMQCIIFIIYNLLNTRSKEIISAISGLASLIFAQYILKTYDNNVIKKGALKFTIVRRL</sequence>
<evidence type="ECO:0000256" key="1">
    <source>
        <dbReference type="SAM" id="Phobius"/>
    </source>
</evidence>
<feature type="transmembrane region" description="Helical" evidence="1">
    <location>
        <begin position="6"/>
        <end position="27"/>
    </location>
</feature>
<dbReference type="AlphaFoldDB" id="A0A644Y5U8"/>
<proteinExistence type="predicted"/>
<protein>
    <submittedName>
        <fullName evidence="2">Uncharacterized protein</fullName>
    </submittedName>
</protein>
<accession>A0A644Y5U8</accession>